<proteinExistence type="predicted"/>
<evidence type="ECO:0000313" key="3">
    <source>
        <dbReference type="EMBL" id="SFF89973.1"/>
    </source>
</evidence>
<dbReference type="OrthoDB" id="848790at2"/>
<feature type="chain" id="PRO_5011560781" description="Oxygen tolerance" evidence="2">
    <location>
        <begin position="20"/>
        <end position="304"/>
    </location>
</feature>
<dbReference type="Proteomes" id="UP000198724">
    <property type="component" value="Unassembled WGS sequence"/>
</dbReference>
<gene>
    <name evidence="3" type="ORF">SAMN05421739_101302</name>
</gene>
<name>A0A1I2MEU0_9BACT</name>
<reference evidence="4" key="1">
    <citation type="submission" date="2016-10" db="EMBL/GenBank/DDBJ databases">
        <authorList>
            <person name="Varghese N."/>
            <person name="Submissions S."/>
        </authorList>
    </citation>
    <scope>NUCLEOTIDE SEQUENCE [LARGE SCALE GENOMIC DNA]</scope>
    <source>
        <strain evidence="4">LP51</strain>
    </source>
</reference>
<evidence type="ECO:0000256" key="2">
    <source>
        <dbReference type="SAM" id="SignalP"/>
    </source>
</evidence>
<dbReference type="RefSeq" id="WP_092098316.1">
    <property type="nucleotide sequence ID" value="NZ_FOOT01000001.1"/>
</dbReference>
<keyword evidence="1" id="KW-0472">Membrane</keyword>
<protein>
    <recommendedName>
        <fullName evidence="5">Oxygen tolerance</fullName>
    </recommendedName>
</protein>
<feature type="signal peptide" evidence="2">
    <location>
        <begin position="1"/>
        <end position="19"/>
    </location>
</feature>
<evidence type="ECO:0000256" key="1">
    <source>
        <dbReference type="SAM" id="Phobius"/>
    </source>
</evidence>
<dbReference type="EMBL" id="FOOT01000001">
    <property type="protein sequence ID" value="SFF89973.1"/>
    <property type="molecule type" value="Genomic_DNA"/>
</dbReference>
<keyword evidence="4" id="KW-1185">Reference proteome</keyword>
<dbReference type="AlphaFoldDB" id="A0A1I2MEU0"/>
<dbReference type="STRING" id="1436961.SAMN05421739_101302"/>
<organism evidence="3 4">
    <name type="scientific">Pontibacter chinhatensis</name>
    <dbReference type="NCBI Taxonomy" id="1436961"/>
    <lineage>
        <taxon>Bacteria</taxon>
        <taxon>Pseudomonadati</taxon>
        <taxon>Bacteroidota</taxon>
        <taxon>Cytophagia</taxon>
        <taxon>Cytophagales</taxon>
        <taxon>Hymenobacteraceae</taxon>
        <taxon>Pontibacter</taxon>
    </lineage>
</organism>
<evidence type="ECO:0000313" key="4">
    <source>
        <dbReference type="Proteomes" id="UP000198724"/>
    </source>
</evidence>
<keyword evidence="1" id="KW-1133">Transmembrane helix</keyword>
<sequence>MRKLAILILLCLGQLVAQGQQLLTPQGGFSQDTVHLGELVQYTLVHRHPDSLEVVLPAANYNFAPFELVDNTYYPTRTRNGISTDSAVYTLRTFETDSVQQLALPVYLLRERDTVTYFAEASNIYLQQLVKVVREPLPIKADTELIVVGEKFNWPLMLLWVTTILALSALIWLIFGQSIKRRYKLYRLRKDHLYYTSRFNSHKDRFQKSGVQSSLEKAVTLWKNYLTKLERSAINSFTTKEIVEFYNNDEEINTALRICDKAIYGNLQAEYEGETNLALGMLRRFSIQRYKLHRELIRNARDNA</sequence>
<feature type="transmembrane region" description="Helical" evidence="1">
    <location>
        <begin position="154"/>
        <end position="175"/>
    </location>
</feature>
<accession>A0A1I2MEU0</accession>
<keyword evidence="2" id="KW-0732">Signal</keyword>
<evidence type="ECO:0008006" key="5">
    <source>
        <dbReference type="Google" id="ProtNLM"/>
    </source>
</evidence>
<keyword evidence="1" id="KW-0812">Transmembrane</keyword>